<organism evidence="2 3">
    <name type="scientific">Rattus norvegicus</name>
    <name type="common">Rat</name>
    <dbReference type="NCBI Taxonomy" id="10116"/>
    <lineage>
        <taxon>Eukaryota</taxon>
        <taxon>Metazoa</taxon>
        <taxon>Chordata</taxon>
        <taxon>Craniata</taxon>
        <taxon>Vertebrata</taxon>
        <taxon>Euteleostomi</taxon>
        <taxon>Mammalia</taxon>
        <taxon>Eutheria</taxon>
        <taxon>Euarchontoglires</taxon>
        <taxon>Glires</taxon>
        <taxon>Rodentia</taxon>
        <taxon>Myomorpha</taxon>
        <taxon>Muroidea</taxon>
        <taxon>Muridae</taxon>
        <taxon>Murinae</taxon>
        <taxon>Rattus</taxon>
    </lineage>
</organism>
<feature type="region of interest" description="Disordered" evidence="1">
    <location>
        <begin position="1"/>
        <end position="21"/>
    </location>
</feature>
<feature type="non-terminal residue" evidence="2">
    <location>
        <position position="1"/>
    </location>
</feature>
<dbReference type="EMBL" id="CH474049">
    <property type="protein sequence ID" value="EDM14109.1"/>
    <property type="molecule type" value="Genomic_DNA"/>
</dbReference>
<evidence type="ECO:0000313" key="2">
    <source>
        <dbReference type="EMBL" id="EDM14109.1"/>
    </source>
</evidence>
<feature type="non-terminal residue" evidence="2">
    <location>
        <position position="21"/>
    </location>
</feature>
<evidence type="ECO:0000313" key="3">
    <source>
        <dbReference type="Proteomes" id="UP000234681"/>
    </source>
</evidence>
<protein>
    <submittedName>
        <fullName evidence="2">RCG23558</fullName>
    </submittedName>
</protein>
<gene>
    <name evidence="2" type="ORF">rCG_23558</name>
</gene>
<dbReference type="AlphaFoldDB" id="A6KGN0"/>
<name>A6KGN0_RAT</name>
<accession>A6KGN0</accession>
<dbReference type="Proteomes" id="UP000234681">
    <property type="component" value="Chromosome 15"/>
</dbReference>
<proteinExistence type="predicted"/>
<sequence>NTGAGTGKLTFGQGTLLRVHP</sequence>
<reference evidence="2 3" key="1">
    <citation type="submission" date="2005-07" db="EMBL/GenBank/DDBJ databases">
        <authorList>
            <person name="Mural R.J."/>
            <person name="Li P.W."/>
            <person name="Adams M.D."/>
            <person name="Amanatides P.G."/>
            <person name="Baden-Tillson H."/>
            <person name="Barnstead M."/>
            <person name="Chin S.H."/>
            <person name="Dew I."/>
            <person name="Evans C.A."/>
            <person name="Ferriera S."/>
            <person name="Flanigan M."/>
            <person name="Fosler C."/>
            <person name="Glodek A."/>
            <person name="Gu Z."/>
            <person name="Holt R.A."/>
            <person name="Jennings D."/>
            <person name="Kraft C.L."/>
            <person name="Lu F."/>
            <person name="Nguyen T."/>
            <person name="Nusskern D.R."/>
            <person name="Pfannkoch C.M."/>
            <person name="Sitter C."/>
            <person name="Sutton G.G."/>
            <person name="Venter J.C."/>
            <person name="Wang Z."/>
            <person name="Woodage T."/>
            <person name="Zheng X.H."/>
            <person name="Zhong F."/>
        </authorList>
    </citation>
    <scope>NUCLEOTIDE SEQUENCE [LARGE SCALE GENOMIC DNA]</scope>
    <source>
        <strain>BN</strain>
        <strain evidence="3">Sprague-Dawley</strain>
    </source>
</reference>
<evidence type="ECO:0000256" key="1">
    <source>
        <dbReference type="SAM" id="MobiDB-lite"/>
    </source>
</evidence>